<protein>
    <submittedName>
        <fullName evidence="2">Uncharacterized protein</fullName>
    </submittedName>
</protein>
<feature type="compositionally biased region" description="Low complexity" evidence="1">
    <location>
        <begin position="29"/>
        <end position="39"/>
    </location>
</feature>
<feature type="compositionally biased region" description="Basic and acidic residues" evidence="1">
    <location>
        <begin position="113"/>
        <end position="127"/>
    </location>
</feature>
<organism evidence="2">
    <name type="scientific">Nicotiana tabacum</name>
    <name type="common">Common tobacco</name>
    <dbReference type="NCBI Taxonomy" id="4097"/>
    <lineage>
        <taxon>Eukaryota</taxon>
        <taxon>Viridiplantae</taxon>
        <taxon>Streptophyta</taxon>
        <taxon>Embryophyta</taxon>
        <taxon>Tracheophyta</taxon>
        <taxon>Spermatophyta</taxon>
        <taxon>Magnoliopsida</taxon>
        <taxon>eudicotyledons</taxon>
        <taxon>Gunneridae</taxon>
        <taxon>Pentapetalae</taxon>
        <taxon>asterids</taxon>
        <taxon>lamiids</taxon>
        <taxon>Solanales</taxon>
        <taxon>Solanaceae</taxon>
        <taxon>Nicotianoideae</taxon>
        <taxon>Nicotianeae</taxon>
        <taxon>Nicotiana</taxon>
    </lineage>
</organism>
<feature type="compositionally biased region" description="Basic residues" evidence="1">
    <location>
        <begin position="75"/>
        <end position="90"/>
    </location>
</feature>
<evidence type="ECO:0000313" key="2">
    <source>
        <dbReference type="RefSeq" id="XP_016496821.1"/>
    </source>
</evidence>
<feature type="region of interest" description="Disordered" evidence="1">
    <location>
        <begin position="111"/>
        <end position="197"/>
    </location>
</feature>
<feature type="region of interest" description="Disordered" evidence="1">
    <location>
        <begin position="1"/>
        <end position="39"/>
    </location>
</feature>
<dbReference type="AlphaFoldDB" id="A0A1S4C6W3"/>
<feature type="compositionally biased region" description="Acidic residues" evidence="1">
    <location>
        <begin position="158"/>
        <end position="185"/>
    </location>
</feature>
<feature type="compositionally biased region" description="Basic and acidic residues" evidence="1">
    <location>
        <begin position="140"/>
        <end position="157"/>
    </location>
</feature>
<dbReference type="KEGG" id="nta:107815718"/>
<proteinExistence type="predicted"/>
<dbReference type="PaxDb" id="4097-A0A1S4C6W3"/>
<feature type="region of interest" description="Disordered" evidence="1">
    <location>
        <begin position="51"/>
        <end position="90"/>
    </location>
</feature>
<gene>
    <name evidence="2" type="primary">LOC107815718</name>
</gene>
<dbReference type="RefSeq" id="XP_016496821.1">
    <property type="nucleotide sequence ID" value="XM_016641335.1"/>
</dbReference>
<reference evidence="2" key="1">
    <citation type="submission" date="2025-08" db="UniProtKB">
        <authorList>
            <consortium name="RefSeq"/>
        </authorList>
    </citation>
    <scope>IDENTIFICATION</scope>
</reference>
<sequence>MAEAKPKILKPKSKKNVKSSREPIPTPVPSLSISPTIPTLSSPAHTAPILVIPISTTPPPSKSITHTPEFPTKNISKRAKVKATSRKPVKKMHEANTLVVLASAIAVAPLDTTSREIHANKEGKSENEVVTIDDKESDTEDKISEEANNSAEEKNMSEEEEVSESEGDDQENMGESEEVNDESEEDKGMRVRNLKAL</sequence>
<feature type="compositionally biased region" description="Basic residues" evidence="1">
    <location>
        <begin position="7"/>
        <end position="18"/>
    </location>
</feature>
<evidence type="ECO:0000256" key="1">
    <source>
        <dbReference type="SAM" id="MobiDB-lite"/>
    </source>
</evidence>
<accession>A0A1S4C6W3</accession>
<name>A0A1S4C6W3_TOBAC</name>